<reference evidence="9 10" key="1">
    <citation type="submission" date="2019-04" db="EMBL/GenBank/DDBJ databases">
        <title>Crenobacter sp. nov.</title>
        <authorList>
            <person name="Shi S."/>
        </authorList>
    </citation>
    <scope>NUCLEOTIDE SEQUENCE [LARGE SCALE GENOMIC DNA]</scope>
    <source>
        <strain evidence="9 10">GY 70310</strain>
    </source>
</reference>
<evidence type="ECO:0000256" key="7">
    <source>
        <dbReference type="RuleBase" id="RU367016"/>
    </source>
</evidence>
<feature type="transmembrane region" description="Helical" evidence="7">
    <location>
        <begin position="153"/>
        <end position="173"/>
    </location>
</feature>
<dbReference type="PANTHER" id="PTHR30353:SF0">
    <property type="entry name" value="TRANSMEMBRANE PROTEIN"/>
    <property type="match status" value="1"/>
</dbReference>
<keyword evidence="3 7" id="KW-1003">Cell membrane</keyword>
<dbReference type="EMBL" id="STGJ01000011">
    <property type="protein sequence ID" value="TIC81393.1"/>
    <property type="molecule type" value="Genomic_DNA"/>
</dbReference>
<evidence type="ECO:0000256" key="4">
    <source>
        <dbReference type="ARBA" id="ARBA00022692"/>
    </source>
</evidence>
<evidence type="ECO:0000256" key="3">
    <source>
        <dbReference type="ARBA" id="ARBA00022475"/>
    </source>
</evidence>
<feature type="transmembrane region" description="Helical" evidence="7">
    <location>
        <begin position="28"/>
        <end position="49"/>
    </location>
</feature>
<feature type="transmembrane region" description="Helical" evidence="7">
    <location>
        <begin position="69"/>
        <end position="90"/>
    </location>
</feature>
<evidence type="ECO:0000313" key="9">
    <source>
        <dbReference type="EMBL" id="TIC81393.1"/>
    </source>
</evidence>
<keyword evidence="4 7" id="KW-0812">Transmembrane</keyword>
<comment type="subcellular location">
    <subcellularLocation>
        <location evidence="1 7">Cell membrane</location>
        <topology evidence="1 7">Multi-pass membrane protein</topology>
    </subcellularLocation>
</comment>
<dbReference type="OrthoDB" id="9813426at2"/>
<evidence type="ECO:0000313" key="10">
    <source>
        <dbReference type="Proteomes" id="UP000308891"/>
    </source>
</evidence>
<feature type="transmembrane region" description="Helical" evidence="7">
    <location>
        <begin position="185"/>
        <end position="205"/>
    </location>
</feature>
<comment type="similarity">
    <text evidence="2 7">Belongs to the DedA family.</text>
</comment>
<dbReference type="PANTHER" id="PTHR30353">
    <property type="entry name" value="INNER MEMBRANE PROTEIN DEDA-RELATED"/>
    <property type="match status" value="1"/>
</dbReference>
<dbReference type="AlphaFoldDB" id="A0A4V4N7V2"/>
<evidence type="ECO:0000256" key="2">
    <source>
        <dbReference type="ARBA" id="ARBA00010792"/>
    </source>
</evidence>
<dbReference type="RefSeq" id="WP_136553894.1">
    <property type="nucleotide sequence ID" value="NZ_STGJ01000011.1"/>
</dbReference>
<organism evidence="9 10">
    <name type="scientific">Crenobacter intestini</name>
    <dbReference type="NCBI Taxonomy" id="2563443"/>
    <lineage>
        <taxon>Bacteria</taxon>
        <taxon>Pseudomonadati</taxon>
        <taxon>Pseudomonadota</taxon>
        <taxon>Betaproteobacteria</taxon>
        <taxon>Neisseriales</taxon>
        <taxon>Neisseriaceae</taxon>
        <taxon>Crenobacter</taxon>
    </lineage>
</organism>
<keyword evidence="10" id="KW-1185">Reference proteome</keyword>
<dbReference type="InterPro" id="IPR032816">
    <property type="entry name" value="VTT_dom"/>
</dbReference>
<evidence type="ECO:0000256" key="5">
    <source>
        <dbReference type="ARBA" id="ARBA00022989"/>
    </source>
</evidence>
<sequence>MEYLQFIIDFILHIDVHLAELAAAYGPWIYAILFLIVFCETGLVVTPFLPGDSLLFVAGTLAALGEMNIHAMVALLIAAAVIGDGVNYAIGRYFGEKLAARFPKLIRPEYLEKTHAFYEKHGGKTIILARFVPIVRTFAPFVAGVGKMGYRHFAFYNVSGAVLWVASFGYAGYFFGNMPIVKQNLTLLILGIIFVSILPGIIEFWRHKRAAARAGAR</sequence>
<dbReference type="NCBIfam" id="NF008102">
    <property type="entry name" value="PRK10847.1"/>
    <property type="match status" value="1"/>
</dbReference>
<dbReference type="GO" id="GO:0005886">
    <property type="term" value="C:plasma membrane"/>
    <property type="evidence" value="ECO:0007669"/>
    <property type="project" value="UniProtKB-SubCell"/>
</dbReference>
<keyword evidence="5 7" id="KW-1133">Transmembrane helix</keyword>
<dbReference type="InterPro" id="IPR058127">
    <property type="entry name" value="DedA"/>
</dbReference>
<evidence type="ECO:0000256" key="1">
    <source>
        <dbReference type="ARBA" id="ARBA00004651"/>
    </source>
</evidence>
<dbReference type="Proteomes" id="UP000308891">
    <property type="component" value="Unassembled WGS sequence"/>
</dbReference>
<dbReference type="Pfam" id="PF09335">
    <property type="entry name" value="VTT_dom"/>
    <property type="match status" value="1"/>
</dbReference>
<proteinExistence type="inferred from homology"/>
<comment type="caution">
    <text evidence="9">The sequence shown here is derived from an EMBL/GenBank/DDBJ whole genome shotgun (WGS) entry which is preliminary data.</text>
</comment>
<evidence type="ECO:0000256" key="6">
    <source>
        <dbReference type="ARBA" id="ARBA00023136"/>
    </source>
</evidence>
<accession>A0A4V4N7V2</accession>
<gene>
    <name evidence="9" type="ORF">E5K04_10765</name>
</gene>
<protein>
    <submittedName>
        <fullName evidence="9">DedA family protein</fullName>
    </submittedName>
</protein>
<keyword evidence="6 7" id="KW-0472">Membrane</keyword>
<evidence type="ECO:0000259" key="8">
    <source>
        <dbReference type="Pfam" id="PF09335"/>
    </source>
</evidence>
<dbReference type="InterPro" id="IPR032818">
    <property type="entry name" value="DedA-like"/>
</dbReference>
<name>A0A4V4N7V2_9NEIS</name>
<feature type="domain" description="VTT" evidence="8">
    <location>
        <begin position="49"/>
        <end position="173"/>
    </location>
</feature>